<sequence length="162" mass="19061">MSNIESFLPIGDSNSKILILGSIPGKESLRQHQYYAYPQNQFWKIIYSLFDTPIDDNYDDKISFLKKNNIALWDVIKSCYREGSLDSNIKMEQANDFESLFNNYPNIEYVFFNGLKAYNVFKKKVGFNFENIKFQRLESTSPANTKKFEYKLDNWSIIKAIK</sequence>
<dbReference type="CDD" id="cd10032">
    <property type="entry name" value="UDG-F6_HDG"/>
    <property type="match status" value="1"/>
</dbReference>
<dbReference type="EMBL" id="CP120733">
    <property type="protein sequence ID" value="WFD08843.1"/>
    <property type="molecule type" value="Genomic_DNA"/>
</dbReference>
<reference evidence="2 3" key="1">
    <citation type="submission" date="2023-03" db="EMBL/GenBank/DDBJ databases">
        <title>Complete genome sequence of Tepidibacter sp. SWIR-1, isolated from a deep-sea hydrothermal vent.</title>
        <authorList>
            <person name="Li X."/>
        </authorList>
    </citation>
    <scope>NUCLEOTIDE SEQUENCE [LARGE SCALE GENOMIC DNA]</scope>
    <source>
        <strain evidence="2 3">SWIR-1</strain>
    </source>
</reference>
<dbReference type="Proteomes" id="UP001222800">
    <property type="component" value="Chromosome"/>
</dbReference>
<keyword evidence="3" id="KW-1185">Reference proteome</keyword>
<dbReference type="Pfam" id="PF03167">
    <property type="entry name" value="UDG"/>
    <property type="match status" value="1"/>
</dbReference>
<dbReference type="InterPro" id="IPR036895">
    <property type="entry name" value="Uracil-DNA_glycosylase-like_sf"/>
</dbReference>
<keyword evidence="2" id="KW-0378">Hydrolase</keyword>
<organism evidence="2 3">
    <name type="scientific">Tepidibacter hydrothermalis</name>
    <dbReference type="NCBI Taxonomy" id="3036126"/>
    <lineage>
        <taxon>Bacteria</taxon>
        <taxon>Bacillati</taxon>
        <taxon>Bacillota</taxon>
        <taxon>Clostridia</taxon>
        <taxon>Peptostreptococcales</taxon>
        <taxon>Peptostreptococcaceae</taxon>
        <taxon>Tepidibacter</taxon>
    </lineage>
</organism>
<protein>
    <submittedName>
        <fullName evidence="2">DNA-deoxyinosine glycosylase</fullName>
        <ecNumber evidence="2">3.2.2.15</ecNumber>
    </submittedName>
</protein>
<dbReference type="InterPro" id="IPR005122">
    <property type="entry name" value="Uracil-DNA_glycosylase-like"/>
</dbReference>
<dbReference type="SUPFAM" id="SSF52141">
    <property type="entry name" value="Uracil-DNA glycosylase-like"/>
    <property type="match status" value="1"/>
</dbReference>
<dbReference type="GO" id="GO:0033958">
    <property type="term" value="F:DNA-deoxyinosine glycosylase activity"/>
    <property type="evidence" value="ECO:0007669"/>
    <property type="project" value="UniProtKB-EC"/>
</dbReference>
<accession>A0ABY8E7G4</accession>
<dbReference type="InterPro" id="IPR026353">
    <property type="entry name" value="Hypoxan-DNA_Glyclase"/>
</dbReference>
<keyword evidence="2" id="KW-0326">Glycosidase</keyword>
<dbReference type="Gene3D" id="3.40.470.10">
    <property type="entry name" value="Uracil-DNA glycosylase-like domain"/>
    <property type="match status" value="1"/>
</dbReference>
<proteinExistence type="predicted"/>
<evidence type="ECO:0000313" key="3">
    <source>
        <dbReference type="Proteomes" id="UP001222800"/>
    </source>
</evidence>
<feature type="domain" description="Uracil-DNA glycosylase-like" evidence="1">
    <location>
        <begin position="10"/>
        <end position="149"/>
    </location>
</feature>
<gene>
    <name evidence="2" type="ORF">P4S50_10615</name>
</gene>
<dbReference type="EC" id="3.2.2.15" evidence="2"/>
<dbReference type="RefSeq" id="WP_277730760.1">
    <property type="nucleotide sequence ID" value="NZ_CP120733.1"/>
</dbReference>
<dbReference type="NCBIfam" id="TIGR04274">
    <property type="entry name" value="hypoxanDNAglyco"/>
    <property type="match status" value="1"/>
</dbReference>
<evidence type="ECO:0000313" key="2">
    <source>
        <dbReference type="EMBL" id="WFD08843.1"/>
    </source>
</evidence>
<evidence type="ECO:0000259" key="1">
    <source>
        <dbReference type="Pfam" id="PF03167"/>
    </source>
</evidence>
<name>A0ABY8E7G4_9FIRM</name>